<dbReference type="SUPFAM" id="SSF51430">
    <property type="entry name" value="NAD(P)-linked oxidoreductase"/>
    <property type="match status" value="1"/>
</dbReference>
<dbReference type="Gene3D" id="3.20.20.100">
    <property type="entry name" value="NADP-dependent oxidoreductase domain"/>
    <property type="match status" value="1"/>
</dbReference>
<accession>A0ABY7M995</accession>
<protein>
    <submittedName>
        <fullName evidence="3">Aldo/keto reductase</fullName>
    </submittedName>
</protein>
<feature type="domain" description="NADP-dependent oxidoreductase" evidence="2">
    <location>
        <begin position="15"/>
        <end position="321"/>
    </location>
</feature>
<keyword evidence="4" id="KW-1185">Reference proteome</keyword>
<dbReference type="EMBL" id="CP115149">
    <property type="protein sequence ID" value="WBL36251.1"/>
    <property type="molecule type" value="Genomic_DNA"/>
</dbReference>
<dbReference type="InterPro" id="IPR036812">
    <property type="entry name" value="NAD(P)_OxRdtase_dom_sf"/>
</dbReference>
<dbReference type="Pfam" id="PF00248">
    <property type="entry name" value="Aldo_ket_red"/>
    <property type="match status" value="1"/>
</dbReference>
<dbReference type="Proteomes" id="UP001212803">
    <property type="component" value="Chromosome"/>
</dbReference>
<dbReference type="PANTHER" id="PTHR43364:SF4">
    <property type="entry name" value="NAD(P)-LINKED OXIDOREDUCTASE SUPERFAMILY PROTEIN"/>
    <property type="match status" value="1"/>
</dbReference>
<sequence length="332" mass="36539">MQYTRLGRTGLPVSRLCLGTMTFGFQCDEPTSFAIMDRAFEGGITFFDTADVYPLGAPPGSQGRTEEIIGRWLARTGNRSRIILATKCFAPVGPSPWDRGNSRKHILDAVDASLRRLGTDYIDLYQLHGPDPETPIDETLKALDDLVRWGKVRYIGCSNFLAYQVARAIGRSEVLGVARFDSVQPRYNLLFREIERELLPLCREEGIGVIPYNPLAGGLLTGKHNPSAGPEEGSRFTLGTAARIYQDRYWHERMFQTVEALRPIAAGAGMSLAQMAVAWVLANPAVTSPIIGASRPEQLADSLAAAETPLPADLKQQLDDLTADYRRGDAVR</sequence>
<dbReference type="InterPro" id="IPR023210">
    <property type="entry name" value="NADP_OxRdtase_dom"/>
</dbReference>
<dbReference type="PANTHER" id="PTHR43364">
    <property type="entry name" value="NADH-SPECIFIC METHYLGLYOXAL REDUCTASE-RELATED"/>
    <property type="match status" value="1"/>
</dbReference>
<reference evidence="3 4" key="1">
    <citation type="journal article" date="2023" name="ISME J.">
        <title>Thermophilic Dehalococcoidia with unusual traits shed light on an unexpected past.</title>
        <authorList>
            <person name="Palmer M."/>
            <person name="Covington J.K."/>
            <person name="Zhou E.M."/>
            <person name="Thomas S.C."/>
            <person name="Habib N."/>
            <person name="Seymour C.O."/>
            <person name="Lai D."/>
            <person name="Johnston J."/>
            <person name="Hashimi A."/>
            <person name="Jiao J.Y."/>
            <person name="Muok A.R."/>
            <person name="Liu L."/>
            <person name="Xian W.D."/>
            <person name="Zhi X.Y."/>
            <person name="Li M.M."/>
            <person name="Silva L.P."/>
            <person name="Bowen B.P."/>
            <person name="Louie K."/>
            <person name="Briegel A."/>
            <person name="Pett-Ridge J."/>
            <person name="Weber P.K."/>
            <person name="Tocheva E.I."/>
            <person name="Woyke T."/>
            <person name="Northen T.R."/>
            <person name="Mayali X."/>
            <person name="Li W.J."/>
            <person name="Hedlund B.P."/>
        </authorList>
    </citation>
    <scope>NUCLEOTIDE SEQUENCE [LARGE SCALE GENOMIC DNA]</scope>
    <source>
        <strain evidence="3 4">YIM 72310</strain>
    </source>
</reference>
<evidence type="ECO:0000256" key="1">
    <source>
        <dbReference type="ARBA" id="ARBA00023002"/>
    </source>
</evidence>
<dbReference type="CDD" id="cd19087">
    <property type="entry name" value="AKR_AKR12A1_B1_C1"/>
    <property type="match status" value="1"/>
</dbReference>
<dbReference type="InterPro" id="IPR050523">
    <property type="entry name" value="AKR_Detox_Biosynth"/>
</dbReference>
<evidence type="ECO:0000313" key="3">
    <source>
        <dbReference type="EMBL" id="WBL36251.1"/>
    </source>
</evidence>
<organism evidence="3 4">
    <name type="scientific">Tepidiforma flava</name>
    <dbReference type="NCBI Taxonomy" id="3004094"/>
    <lineage>
        <taxon>Bacteria</taxon>
        <taxon>Bacillati</taxon>
        <taxon>Chloroflexota</taxon>
        <taxon>Tepidiformia</taxon>
        <taxon>Tepidiformales</taxon>
        <taxon>Tepidiformaceae</taxon>
        <taxon>Tepidiforma</taxon>
    </lineage>
</organism>
<dbReference type="RefSeq" id="WP_270056775.1">
    <property type="nucleotide sequence ID" value="NZ_CP115149.1"/>
</dbReference>
<evidence type="ECO:0000259" key="2">
    <source>
        <dbReference type="Pfam" id="PF00248"/>
    </source>
</evidence>
<proteinExistence type="predicted"/>
<evidence type="ECO:0000313" key="4">
    <source>
        <dbReference type="Proteomes" id="UP001212803"/>
    </source>
</evidence>
<name>A0ABY7M995_9CHLR</name>
<keyword evidence="1" id="KW-0560">Oxidoreductase</keyword>
<gene>
    <name evidence="3" type="ORF">O0235_01210</name>
</gene>